<gene>
    <name evidence="2" type="ORF">BGZ99_003896</name>
</gene>
<feature type="region of interest" description="Disordered" evidence="1">
    <location>
        <begin position="1"/>
        <end position="30"/>
    </location>
</feature>
<dbReference type="AlphaFoldDB" id="A0A9P6RJE8"/>
<feature type="compositionally biased region" description="Polar residues" evidence="1">
    <location>
        <begin position="153"/>
        <end position="165"/>
    </location>
</feature>
<sequence>MSGQLNEKDDLNDDNLATHTELADNEGNDRQRGVVGYLMSLAPSSIPAVVPALTATDELTTLSSRTSEVHHRRYRFLAHAQDAYEQTPQEQDRDDQEASKSTRNSLLNERSRTLSTRILSSRLPSNRSQSPSPLPPLPLSPVNGKRKCGGNRDGSTPLSEMTPSSRGRDERHRVHPESTAAAVEVPGFKKSKSHHSNTGHMAVEMSAQFKNIRDCKIHIRK</sequence>
<evidence type="ECO:0000313" key="2">
    <source>
        <dbReference type="EMBL" id="KAG0321513.1"/>
    </source>
</evidence>
<keyword evidence="3" id="KW-1185">Reference proteome</keyword>
<reference evidence="2" key="1">
    <citation type="journal article" date="2020" name="Fungal Divers.">
        <title>Resolving the Mortierellaceae phylogeny through synthesis of multi-gene phylogenetics and phylogenomics.</title>
        <authorList>
            <person name="Vandepol N."/>
            <person name="Liber J."/>
            <person name="Desiro A."/>
            <person name="Na H."/>
            <person name="Kennedy M."/>
            <person name="Barry K."/>
            <person name="Grigoriev I.V."/>
            <person name="Miller A.N."/>
            <person name="O'Donnell K."/>
            <person name="Stajich J.E."/>
            <person name="Bonito G."/>
        </authorList>
    </citation>
    <scope>NUCLEOTIDE SEQUENCE</scope>
    <source>
        <strain evidence="2">REB-010B</strain>
    </source>
</reference>
<evidence type="ECO:0000256" key="1">
    <source>
        <dbReference type="SAM" id="MobiDB-lite"/>
    </source>
</evidence>
<feature type="compositionally biased region" description="Basic and acidic residues" evidence="1">
    <location>
        <begin position="166"/>
        <end position="176"/>
    </location>
</feature>
<feature type="region of interest" description="Disordered" evidence="1">
    <location>
        <begin position="82"/>
        <end position="197"/>
    </location>
</feature>
<feature type="compositionally biased region" description="Polar residues" evidence="1">
    <location>
        <begin position="99"/>
        <end position="108"/>
    </location>
</feature>
<feature type="compositionally biased region" description="Low complexity" evidence="1">
    <location>
        <begin position="113"/>
        <end position="131"/>
    </location>
</feature>
<organism evidence="2 3">
    <name type="scientific">Dissophora globulifera</name>
    <dbReference type="NCBI Taxonomy" id="979702"/>
    <lineage>
        <taxon>Eukaryota</taxon>
        <taxon>Fungi</taxon>
        <taxon>Fungi incertae sedis</taxon>
        <taxon>Mucoromycota</taxon>
        <taxon>Mortierellomycotina</taxon>
        <taxon>Mortierellomycetes</taxon>
        <taxon>Mortierellales</taxon>
        <taxon>Mortierellaceae</taxon>
        <taxon>Dissophora</taxon>
    </lineage>
</organism>
<protein>
    <submittedName>
        <fullName evidence="2">Uncharacterized protein</fullName>
    </submittedName>
</protein>
<name>A0A9P6RJE8_9FUNG</name>
<accession>A0A9P6RJE8</accession>
<dbReference type="Proteomes" id="UP000738325">
    <property type="component" value="Unassembled WGS sequence"/>
</dbReference>
<comment type="caution">
    <text evidence="2">The sequence shown here is derived from an EMBL/GenBank/DDBJ whole genome shotgun (WGS) entry which is preliminary data.</text>
</comment>
<evidence type="ECO:0000313" key="3">
    <source>
        <dbReference type="Proteomes" id="UP000738325"/>
    </source>
</evidence>
<dbReference type="EMBL" id="JAAAIP010000242">
    <property type="protein sequence ID" value="KAG0321513.1"/>
    <property type="molecule type" value="Genomic_DNA"/>
</dbReference>
<proteinExistence type="predicted"/>